<evidence type="ECO:0000259" key="1">
    <source>
        <dbReference type="PROSITE" id="PS50006"/>
    </source>
</evidence>
<dbReference type="Gene3D" id="2.60.200.20">
    <property type="match status" value="1"/>
</dbReference>
<dbReference type="InterPro" id="IPR008984">
    <property type="entry name" value="SMAD_FHA_dom_sf"/>
</dbReference>
<evidence type="ECO:0000313" key="3">
    <source>
        <dbReference type="Proteomes" id="UP000298050"/>
    </source>
</evidence>
<evidence type="ECO:0000313" key="2">
    <source>
        <dbReference type="EMBL" id="TGD75314.1"/>
    </source>
</evidence>
<proteinExistence type="predicted"/>
<gene>
    <name evidence="2" type="ORF">E4634_04805</name>
</gene>
<reference evidence="2 3" key="1">
    <citation type="submission" date="2019-04" db="EMBL/GenBank/DDBJ databases">
        <title>Taxonomy of novel Haliea sp. from mangrove soil of West Coast of India.</title>
        <authorList>
            <person name="Verma A."/>
            <person name="Kumar P."/>
            <person name="Krishnamurthi S."/>
        </authorList>
    </citation>
    <scope>NUCLEOTIDE SEQUENCE [LARGE SCALE GENOMIC DNA]</scope>
    <source>
        <strain evidence="2 3">SAOS-164</strain>
    </source>
</reference>
<dbReference type="RefSeq" id="WP_135441453.1">
    <property type="nucleotide sequence ID" value="NZ_SRLE01000004.1"/>
</dbReference>
<dbReference type="CDD" id="cd00060">
    <property type="entry name" value="FHA"/>
    <property type="match status" value="1"/>
</dbReference>
<dbReference type="InterPro" id="IPR000253">
    <property type="entry name" value="FHA_dom"/>
</dbReference>
<feature type="domain" description="FHA" evidence="1">
    <location>
        <begin position="19"/>
        <end position="68"/>
    </location>
</feature>
<dbReference type="SUPFAM" id="SSF49879">
    <property type="entry name" value="SMAD/FHA domain"/>
    <property type="match status" value="1"/>
</dbReference>
<protein>
    <submittedName>
        <fullName evidence="2">FHA domain-containing protein</fullName>
    </submittedName>
</protein>
<dbReference type="AlphaFoldDB" id="A0A4Z0M741"/>
<accession>A0A4Z0M741</accession>
<keyword evidence="3" id="KW-1185">Reference proteome</keyword>
<dbReference type="Pfam" id="PF00498">
    <property type="entry name" value="FHA"/>
    <property type="match status" value="1"/>
</dbReference>
<comment type="caution">
    <text evidence="2">The sequence shown here is derived from an EMBL/GenBank/DDBJ whole genome shotgun (WGS) entry which is preliminary data.</text>
</comment>
<dbReference type="SMART" id="SM00240">
    <property type="entry name" value="FHA"/>
    <property type="match status" value="1"/>
</dbReference>
<dbReference type="Proteomes" id="UP000298050">
    <property type="component" value="Unassembled WGS sequence"/>
</dbReference>
<organism evidence="2 3">
    <name type="scientific">Mangrovimicrobium sediminis</name>
    <dbReference type="NCBI Taxonomy" id="2562682"/>
    <lineage>
        <taxon>Bacteria</taxon>
        <taxon>Pseudomonadati</taxon>
        <taxon>Pseudomonadota</taxon>
        <taxon>Gammaproteobacteria</taxon>
        <taxon>Cellvibrionales</taxon>
        <taxon>Halieaceae</taxon>
        <taxon>Mangrovimicrobium</taxon>
    </lineage>
</organism>
<dbReference type="OrthoDB" id="273564at2"/>
<sequence>MAQIRDTDTQRTFFLRAHHTLGRDAERSDTVVSSPITSRIHVALEWDGDQWNARDLSKNGTWLGNKRLISNESTPIARGDKLHLGAPEMPALEVVDDGPPQSTLVGLNGSDSLELASFVFLPDQNEPEAVVIYSFHRRAWMVHPMEQDSPQHLERMLHHGDRVGYGGREWQVFLAETEQMTEISTAPESSLEDIEFVFHLSQDEENTALELKFSGHKLDLGERSHHYLLLHLARLRADQAASGYDSLTQGWIDNEQLKRDLGLEMPHINIMIFRARKQIAETLTTTLDSELLVERSKGRVRFGGSRFRIYKGAALTHSMPGQQAQKQ</sequence>
<name>A0A4Z0M741_9GAMM</name>
<dbReference type="PROSITE" id="PS50006">
    <property type="entry name" value="FHA_DOMAIN"/>
    <property type="match status" value="1"/>
</dbReference>
<dbReference type="EMBL" id="SRLE01000004">
    <property type="protein sequence ID" value="TGD75314.1"/>
    <property type="molecule type" value="Genomic_DNA"/>
</dbReference>